<feature type="transmembrane region" description="Helical" evidence="1">
    <location>
        <begin position="41"/>
        <end position="62"/>
    </location>
</feature>
<accession>A0ABX3EKP5</accession>
<protein>
    <submittedName>
        <fullName evidence="2">Uncharacterized protein</fullName>
    </submittedName>
</protein>
<evidence type="ECO:0000313" key="2">
    <source>
        <dbReference type="EMBL" id="OKP85117.1"/>
    </source>
</evidence>
<dbReference type="RefSeq" id="WP_074108140.1">
    <property type="nucleotide sequence ID" value="NZ_LVWI01000048.1"/>
</dbReference>
<keyword evidence="1" id="KW-0472">Membrane</keyword>
<dbReference type="EMBL" id="LVWI01000048">
    <property type="protein sequence ID" value="OKP85117.1"/>
    <property type="molecule type" value="Genomic_DNA"/>
</dbReference>
<evidence type="ECO:0000256" key="1">
    <source>
        <dbReference type="SAM" id="Phobius"/>
    </source>
</evidence>
<keyword evidence="1" id="KW-0812">Transmembrane</keyword>
<dbReference type="Proteomes" id="UP000186058">
    <property type="component" value="Unassembled WGS sequence"/>
</dbReference>
<name>A0ABX3EKP5_9BACL</name>
<proteinExistence type="predicted"/>
<sequence>MISGEALLVTGMDQMNEVENTEKQRGQKHLGKWKKPTLTQIFLTVFLLGIAVFWVGTIVQSFTSFESRVSSRIDLEDISSIEVIRSLPETTDEVTVTVTDPAEIASIMNVFADVKLMSSYGSHDFTRNYWISIFVDGHPRFGITLDDQKYIYINDSNRNDKYSSGSFKIINHYDIQSIDRLFD</sequence>
<evidence type="ECO:0000313" key="3">
    <source>
        <dbReference type="Proteomes" id="UP000186058"/>
    </source>
</evidence>
<comment type="caution">
    <text evidence="2">The sequence shown here is derived from an EMBL/GenBank/DDBJ whole genome shotgun (WGS) entry which is preliminary data.</text>
</comment>
<keyword evidence="1" id="KW-1133">Transmembrane helix</keyword>
<organism evidence="2 3">
    <name type="scientific">Paenibacillus helianthi</name>
    <dbReference type="NCBI Taxonomy" id="1349432"/>
    <lineage>
        <taxon>Bacteria</taxon>
        <taxon>Bacillati</taxon>
        <taxon>Bacillota</taxon>
        <taxon>Bacilli</taxon>
        <taxon>Bacillales</taxon>
        <taxon>Paenibacillaceae</taxon>
        <taxon>Paenibacillus</taxon>
    </lineage>
</organism>
<gene>
    <name evidence="2" type="ORF">A3844_17865</name>
</gene>
<reference evidence="2 3" key="1">
    <citation type="submission" date="2016-03" db="EMBL/GenBank/DDBJ databases">
        <authorList>
            <person name="Sant'Anna F.H."/>
            <person name="Ambrosini A."/>
            <person name="Souza R."/>
            <person name="Bach E."/>
            <person name="Fernandes G."/>
            <person name="Balsanelli E."/>
            <person name="Baura V.A."/>
            <person name="Souza E.M."/>
            <person name="Passaglia L."/>
        </authorList>
    </citation>
    <scope>NUCLEOTIDE SEQUENCE [LARGE SCALE GENOMIC DNA]</scope>
    <source>
        <strain evidence="2 3">P26E</strain>
    </source>
</reference>
<keyword evidence="3" id="KW-1185">Reference proteome</keyword>